<keyword evidence="2" id="KW-1133">Transmembrane helix</keyword>
<dbReference type="InterPro" id="IPR029044">
    <property type="entry name" value="Nucleotide-diphossugar_trans"/>
</dbReference>
<dbReference type="Proteomes" id="UP000077266">
    <property type="component" value="Unassembled WGS sequence"/>
</dbReference>
<dbReference type="SUPFAM" id="SSF53448">
    <property type="entry name" value="Nucleotide-diphospho-sugar transferases"/>
    <property type="match status" value="1"/>
</dbReference>
<keyword evidence="2" id="KW-0472">Membrane</keyword>
<protein>
    <submittedName>
        <fullName evidence="5">Uncharacterized protein</fullName>
    </submittedName>
</protein>
<dbReference type="STRING" id="1314781.A0A165IVV6"/>
<feature type="compositionally biased region" description="Polar residues" evidence="1">
    <location>
        <begin position="9"/>
        <end position="21"/>
    </location>
</feature>
<dbReference type="PANTHER" id="PTHR35408">
    <property type="entry name" value="CHROMOSOME 15, WHOLE GENOME SHOTGUN SEQUENCE"/>
    <property type="match status" value="1"/>
</dbReference>
<organism evidence="5 6">
    <name type="scientific">Exidia glandulosa HHB12029</name>
    <dbReference type="NCBI Taxonomy" id="1314781"/>
    <lineage>
        <taxon>Eukaryota</taxon>
        <taxon>Fungi</taxon>
        <taxon>Dikarya</taxon>
        <taxon>Basidiomycota</taxon>
        <taxon>Agaricomycotina</taxon>
        <taxon>Agaricomycetes</taxon>
        <taxon>Auriculariales</taxon>
        <taxon>Exidiaceae</taxon>
        <taxon>Exidia</taxon>
    </lineage>
</organism>
<feature type="domain" description="Glycosyltransferase 2-like" evidence="3">
    <location>
        <begin position="549"/>
        <end position="756"/>
    </location>
</feature>
<evidence type="ECO:0000259" key="3">
    <source>
        <dbReference type="Pfam" id="PF13632"/>
    </source>
</evidence>
<dbReference type="OrthoDB" id="38531at2759"/>
<name>A0A165IVV6_EXIGL</name>
<sequence length="931" mass="104146">MDTPRRDSGNVTPATPTSPARRNSVVDIDWDAYDAMLQHIYTQVQSGHNDLLHDGDTVPTGVIMRMENEEYRRYPPGSPFLDSFQRAVHGLRAVIAIKVHNASVSAALSLIGPNEYSMFVGRDTRVQILDTLGDLPLADREQCAAFIRDEHALVLWAQQTSDLLPLYEDFDKLLLKLLMSHWRTQASFGFSLSEAHGGAALSRSRVASTVDVSPEQESKAAALPSAPHTPTSASPTPAIQEVRKRGWFGRKLAAEVPVDLEKGTLKHKSRPTQLFAPVYGGLATALTIFFIGCGVNVLLQEAMLDGGYLRFALLLTAPFVFCVALFFSCQLVSNVFFCFGPVKQYHENSKYYSAIAPVVDPDDPKPDLPHVTIQMPVYKESLDFVIKPSVDSLKKAMLTYARQGGTCALVICDDGLQLLSEEERQARIQFYADQGIGWTARPKHSSAPGAYSRAGRFKKASNLNSSLQICRALEVHIARLQAEDPNGPDIEERALGAALAEKNAELDEKYVKAFREKREAEGPDVEKPTEVPKIEMWGCNAKALRIGAVILIVDSDTQVPTDCLRDAALELAESPEVAIIQHESDVMQVANHWFENGIAHFTRRINRCISMGCANGEVAPFVGHNAFLRWKAVQEVAFIDPIDGVRKIWSESNVSEDFDMALRLQLKGYIIRWASYSNGGFKEGVSLTVDDELNRWQKYAYGCSELLFFPLNQWHKKGPIQPQLTKFIWSTVPLHSKLTTLSYIFSYYGIAGAVVLSVLNYILVGFTLDVDGFYVHSWEVWISCSVVFIITGNVAFTLLEYRIGKESLLRGSWLTVKWIPFFFFFFGGLSWPLTTALLSHLFSYNIQWSATVKEVELSNFFVEVPRIFKLFWRTFLMSFILIATVIIMSTSLVPVGWRVVDYAVVFPLALTAGSHVLFPIVLNPWLMIFLY</sequence>
<proteinExistence type="predicted"/>
<accession>A0A165IVV6</accession>
<feature type="domain" description="DUF7928" evidence="4">
    <location>
        <begin position="32"/>
        <end position="181"/>
    </location>
</feature>
<dbReference type="PANTHER" id="PTHR35408:SF3">
    <property type="entry name" value="GLYCOSYLTRANSFERASE 2-LIKE DOMAIN-CONTAINING PROTEIN"/>
    <property type="match status" value="1"/>
</dbReference>
<keyword evidence="2" id="KW-0812">Transmembrane</keyword>
<gene>
    <name evidence="5" type="ORF">EXIGLDRAFT_835361</name>
</gene>
<feature type="region of interest" description="Disordered" evidence="1">
    <location>
        <begin position="217"/>
        <end position="236"/>
    </location>
</feature>
<evidence type="ECO:0000256" key="2">
    <source>
        <dbReference type="SAM" id="Phobius"/>
    </source>
</evidence>
<feature type="transmembrane region" description="Helical" evidence="2">
    <location>
        <begin position="274"/>
        <end position="299"/>
    </location>
</feature>
<reference evidence="5 6" key="1">
    <citation type="journal article" date="2016" name="Mol. Biol. Evol.">
        <title>Comparative Genomics of Early-Diverging Mushroom-Forming Fungi Provides Insights into the Origins of Lignocellulose Decay Capabilities.</title>
        <authorList>
            <person name="Nagy L.G."/>
            <person name="Riley R."/>
            <person name="Tritt A."/>
            <person name="Adam C."/>
            <person name="Daum C."/>
            <person name="Floudas D."/>
            <person name="Sun H."/>
            <person name="Yadav J.S."/>
            <person name="Pangilinan J."/>
            <person name="Larsson K.H."/>
            <person name="Matsuura K."/>
            <person name="Barry K."/>
            <person name="Labutti K."/>
            <person name="Kuo R."/>
            <person name="Ohm R.A."/>
            <person name="Bhattacharya S.S."/>
            <person name="Shirouzu T."/>
            <person name="Yoshinaga Y."/>
            <person name="Martin F.M."/>
            <person name="Grigoriev I.V."/>
            <person name="Hibbett D.S."/>
        </authorList>
    </citation>
    <scope>NUCLEOTIDE SEQUENCE [LARGE SCALE GENOMIC DNA]</scope>
    <source>
        <strain evidence="5 6">HHB12029</strain>
    </source>
</reference>
<feature type="compositionally biased region" description="Low complexity" evidence="1">
    <location>
        <begin position="220"/>
        <end position="236"/>
    </location>
</feature>
<evidence type="ECO:0000259" key="4">
    <source>
        <dbReference type="Pfam" id="PF25550"/>
    </source>
</evidence>
<evidence type="ECO:0000313" key="5">
    <source>
        <dbReference type="EMBL" id="KZV93948.1"/>
    </source>
</evidence>
<dbReference type="InParanoid" id="A0A165IVV6"/>
<dbReference type="InterPro" id="IPR001173">
    <property type="entry name" value="Glyco_trans_2-like"/>
</dbReference>
<evidence type="ECO:0000256" key="1">
    <source>
        <dbReference type="SAM" id="MobiDB-lite"/>
    </source>
</evidence>
<dbReference type="Pfam" id="PF13632">
    <property type="entry name" value="Glyco_trans_2_3"/>
    <property type="match status" value="1"/>
</dbReference>
<feature type="transmembrane region" description="Helical" evidence="2">
    <location>
        <begin position="311"/>
        <end position="337"/>
    </location>
</feature>
<keyword evidence="6" id="KW-1185">Reference proteome</keyword>
<feature type="transmembrane region" description="Helical" evidence="2">
    <location>
        <begin position="875"/>
        <end position="897"/>
    </location>
</feature>
<dbReference type="InterPro" id="IPR057688">
    <property type="entry name" value="DUF7928"/>
</dbReference>
<feature type="transmembrane region" description="Helical" evidence="2">
    <location>
        <begin position="745"/>
        <end position="768"/>
    </location>
</feature>
<feature type="transmembrane region" description="Helical" evidence="2">
    <location>
        <begin position="819"/>
        <end position="838"/>
    </location>
</feature>
<feature type="transmembrane region" description="Helical" evidence="2">
    <location>
        <begin position="903"/>
        <end position="930"/>
    </location>
</feature>
<dbReference type="Gene3D" id="3.90.550.10">
    <property type="entry name" value="Spore Coat Polysaccharide Biosynthesis Protein SpsA, Chain A"/>
    <property type="match status" value="1"/>
</dbReference>
<dbReference type="Pfam" id="PF25550">
    <property type="entry name" value="DUF7928"/>
    <property type="match status" value="1"/>
</dbReference>
<dbReference type="EMBL" id="KV425981">
    <property type="protein sequence ID" value="KZV93948.1"/>
    <property type="molecule type" value="Genomic_DNA"/>
</dbReference>
<evidence type="ECO:0000313" key="6">
    <source>
        <dbReference type="Proteomes" id="UP000077266"/>
    </source>
</evidence>
<feature type="region of interest" description="Disordered" evidence="1">
    <location>
        <begin position="1"/>
        <end position="23"/>
    </location>
</feature>
<feature type="transmembrane region" description="Helical" evidence="2">
    <location>
        <begin position="780"/>
        <end position="799"/>
    </location>
</feature>
<dbReference type="AlphaFoldDB" id="A0A165IVV6"/>